<gene>
    <name evidence="1" type="ORF">M9H77_11121</name>
</gene>
<name>A0ACC0BDP8_CATRO</name>
<accession>A0ACC0BDP8</accession>
<protein>
    <submittedName>
        <fullName evidence="1">Uncharacterized protein</fullName>
    </submittedName>
</protein>
<organism evidence="1 2">
    <name type="scientific">Catharanthus roseus</name>
    <name type="common">Madagascar periwinkle</name>
    <name type="synonym">Vinca rosea</name>
    <dbReference type="NCBI Taxonomy" id="4058"/>
    <lineage>
        <taxon>Eukaryota</taxon>
        <taxon>Viridiplantae</taxon>
        <taxon>Streptophyta</taxon>
        <taxon>Embryophyta</taxon>
        <taxon>Tracheophyta</taxon>
        <taxon>Spermatophyta</taxon>
        <taxon>Magnoliopsida</taxon>
        <taxon>eudicotyledons</taxon>
        <taxon>Gunneridae</taxon>
        <taxon>Pentapetalae</taxon>
        <taxon>asterids</taxon>
        <taxon>lamiids</taxon>
        <taxon>Gentianales</taxon>
        <taxon>Apocynaceae</taxon>
        <taxon>Rauvolfioideae</taxon>
        <taxon>Vinceae</taxon>
        <taxon>Catharanthinae</taxon>
        <taxon>Catharanthus</taxon>
    </lineage>
</organism>
<sequence>MMILLRSTFQKIESLLRLFAIPHSFSPISLSKPLRSSIIAKLSTLITPTYDSVLTDFLKNRKFDDARDIFERILNPDMYLCTKMIAGYAENYRLNEALELFDKMPVKDVITWNSMIRGCLDCGNLDMGLRVFSEMPERNVISWTTMMNGFLRFGRVEEAEKLFWGMPMRDIAAWNAMIFGYFENFRAQEAVKLFEMMPYRNVISWTSMISGLEKHGRNDEALLIFRKMMDFEVKPTSSTITSVITACASASELALGVQIHGLTVKLGYLFDAYVIASLITFYANCKLIDDSRKVFHEKVHMNVVVWTSLLTGYGSNDEHQEALNVFGNMVRNGIPPNQSSFTSALNSCCEMEIIDQGKGIHGAAVKLGLGTDVFVGNSLVVLYSKCGNICDGIATFKEIVAKNIVSWNSIIVGCAQHGCCNWALTFFSQMIRAGVYPDDITFTGLLSACSHSGMSRKGRKTFEYLRKSKTTEAKLEHYACMLDLLCRSGELEEAENLVKNMPVRANMSMWLALLNGCRKQSNIELAERVAKQIFYLDPHCSSAPVLLSNIYAFAGKWSDVARVRAQMKKSGAIKQRGCSWVTQKGVKHAFVSGDRSHPLTKSIYEKLEWLGEKLKESGHVPDQRFALHDVEDEQKETALSHHSERLAICFALVSSVDGSTITVMKNLRVCGDCHSAIKIIAKVVEREIILRDSSRFHHFRDGFCSCGDYW</sequence>
<reference evidence="2" key="1">
    <citation type="journal article" date="2023" name="Nat. Plants">
        <title>Single-cell RNA sequencing provides a high-resolution roadmap for understanding the multicellular compartmentation of specialized metabolism.</title>
        <authorList>
            <person name="Sun S."/>
            <person name="Shen X."/>
            <person name="Li Y."/>
            <person name="Li Y."/>
            <person name="Wang S."/>
            <person name="Li R."/>
            <person name="Zhang H."/>
            <person name="Shen G."/>
            <person name="Guo B."/>
            <person name="Wei J."/>
            <person name="Xu J."/>
            <person name="St-Pierre B."/>
            <person name="Chen S."/>
            <person name="Sun C."/>
        </authorList>
    </citation>
    <scope>NUCLEOTIDE SEQUENCE [LARGE SCALE GENOMIC DNA]</scope>
</reference>
<keyword evidence="2" id="KW-1185">Reference proteome</keyword>
<dbReference type="EMBL" id="CM044703">
    <property type="protein sequence ID" value="KAI5670757.1"/>
    <property type="molecule type" value="Genomic_DNA"/>
</dbReference>
<evidence type="ECO:0000313" key="1">
    <source>
        <dbReference type="EMBL" id="KAI5670757.1"/>
    </source>
</evidence>
<evidence type="ECO:0000313" key="2">
    <source>
        <dbReference type="Proteomes" id="UP001060085"/>
    </source>
</evidence>
<proteinExistence type="predicted"/>
<comment type="caution">
    <text evidence="1">The sequence shown here is derived from an EMBL/GenBank/DDBJ whole genome shotgun (WGS) entry which is preliminary data.</text>
</comment>
<dbReference type="Proteomes" id="UP001060085">
    <property type="component" value="Linkage Group LG03"/>
</dbReference>